<dbReference type="PANTHER" id="PTHR46300">
    <property type="entry name" value="P450, PUTATIVE (EUROFUNG)-RELATED-RELATED"/>
    <property type="match status" value="1"/>
</dbReference>
<feature type="binding site" description="axial binding residue" evidence="5">
    <location>
        <position position="437"/>
    </location>
    <ligand>
        <name>heme</name>
        <dbReference type="ChEBI" id="CHEBI:30413"/>
    </ligand>
    <ligandPart>
        <name>Fe</name>
        <dbReference type="ChEBI" id="CHEBI:18248"/>
    </ligandPart>
</feature>
<accession>A0A2P7ZZW4</accession>
<dbReference type="InterPro" id="IPR017972">
    <property type="entry name" value="Cyt_P450_CS"/>
</dbReference>
<reference evidence="8 9" key="1">
    <citation type="submission" date="2017-05" db="EMBL/GenBank/DDBJ databases">
        <title>Draft genome sequence of Elsinoe australis.</title>
        <authorList>
            <person name="Cheng Q."/>
        </authorList>
    </citation>
    <scope>NUCLEOTIDE SEQUENCE [LARGE SCALE GENOMIC DNA]</scope>
    <source>
        <strain evidence="8 9">NL1</strain>
    </source>
</reference>
<gene>
    <name evidence="8" type="ORF">B9Z65_7565</name>
</gene>
<dbReference type="OrthoDB" id="1103324at2759"/>
<dbReference type="Pfam" id="PF00067">
    <property type="entry name" value="p450"/>
    <property type="match status" value="1"/>
</dbReference>
<dbReference type="Proteomes" id="UP000243723">
    <property type="component" value="Unassembled WGS sequence"/>
</dbReference>
<comment type="caution">
    <text evidence="8">The sequence shown here is derived from an EMBL/GenBank/DDBJ whole genome shotgun (WGS) entry which is preliminary data.</text>
</comment>
<keyword evidence="7" id="KW-0472">Membrane</keyword>
<name>A0A2P7ZZW4_9PEZI</name>
<dbReference type="GO" id="GO:0004497">
    <property type="term" value="F:monooxygenase activity"/>
    <property type="evidence" value="ECO:0007669"/>
    <property type="project" value="UniProtKB-KW"/>
</dbReference>
<protein>
    <submittedName>
        <fullName evidence="8">Phenylacetate 2-hydroxylase</fullName>
    </submittedName>
</protein>
<dbReference type="AlphaFoldDB" id="A0A2P7ZZW4"/>
<dbReference type="InterPro" id="IPR002401">
    <property type="entry name" value="Cyt_P450_E_grp-I"/>
</dbReference>
<dbReference type="Gene3D" id="1.10.630.10">
    <property type="entry name" value="Cytochrome P450"/>
    <property type="match status" value="1"/>
</dbReference>
<dbReference type="STRING" id="40998.A0A2P7ZZW4"/>
<evidence type="ECO:0000256" key="5">
    <source>
        <dbReference type="PIRSR" id="PIRSR602401-1"/>
    </source>
</evidence>
<evidence type="ECO:0000256" key="1">
    <source>
        <dbReference type="ARBA" id="ARBA00010617"/>
    </source>
</evidence>
<organism evidence="8 9">
    <name type="scientific">Elsinoe australis</name>
    <dbReference type="NCBI Taxonomy" id="40998"/>
    <lineage>
        <taxon>Eukaryota</taxon>
        <taxon>Fungi</taxon>
        <taxon>Dikarya</taxon>
        <taxon>Ascomycota</taxon>
        <taxon>Pezizomycotina</taxon>
        <taxon>Dothideomycetes</taxon>
        <taxon>Dothideomycetidae</taxon>
        <taxon>Myriangiales</taxon>
        <taxon>Elsinoaceae</taxon>
        <taxon>Elsinoe</taxon>
    </lineage>
</organism>
<dbReference type="SUPFAM" id="SSF48264">
    <property type="entry name" value="Cytochrome P450"/>
    <property type="match status" value="1"/>
</dbReference>
<comment type="similarity">
    <text evidence="1 6">Belongs to the cytochrome P450 family.</text>
</comment>
<dbReference type="PROSITE" id="PS00086">
    <property type="entry name" value="CYTOCHROME_P450"/>
    <property type="match status" value="1"/>
</dbReference>
<dbReference type="GO" id="GO:0016705">
    <property type="term" value="F:oxidoreductase activity, acting on paired donors, with incorporation or reduction of molecular oxygen"/>
    <property type="evidence" value="ECO:0007669"/>
    <property type="project" value="InterPro"/>
</dbReference>
<evidence type="ECO:0000256" key="2">
    <source>
        <dbReference type="ARBA" id="ARBA00022723"/>
    </source>
</evidence>
<dbReference type="InterPro" id="IPR050364">
    <property type="entry name" value="Cytochrome_P450_fung"/>
</dbReference>
<evidence type="ECO:0000256" key="6">
    <source>
        <dbReference type="RuleBase" id="RU000461"/>
    </source>
</evidence>
<keyword evidence="7" id="KW-0812">Transmembrane</keyword>
<dbReference type="CDD" id="cd11065">
    <property type="entry name" value="CYP64-like"/>
    <property type="match status" value="1"/>
</dbReference>
<dbReference type="GO" id="GO:0020037">
    <property type="term" value="F:heme binding"/>
    <property type="evidence" value="ECO:0007669"/>
    <property type="project" value="InterPro"/>
</dbReference>
<keyword evidence="7" id="KW-1133">Transmembrane helix</keyword>
<keyword evidence="2 5" id="KW-0479">Metal-binding</keyword>
<dbReference type="InterPro" id="IPR036396">
    <property type="entry name" value="Cyt_P450_sf"/>
</dbReference>
<comment type="cofactor">
    <cofactor evidence="5">
        <name>heme</name>
        <dbReference type="ChEBI" id="CHEBI:30413"/>
    </cofactor>
</comment>
<evidence type="ECO:0000313" key="9">
    <source>
        <dbReference type="Proteomes" id="UP000243723"/>
    </source>
</evidence>
<dbReference type="EMBL" id="NHZQ01000087">
    <property type="protein sequence ID" value="PSK53759.1"/>
    <property type="molecule type" value="Genomic_DNA"/>
</dbReference>
<sequence>MAVISFLPLIGVCAIVSWFAFNVIQSKLKARKYNVPNRVPGVPIFGNTFQIPVDTCGQAVWASEHAKKYGEMFTVQLGTKDWVFLNSTRVVNEIMEKRAAIYSSRMEQPMVQDIISGGRRIVMMPYNDRWRALRKIMHSILNSTHLNLYAEYQDMETKQLLWDYLQEPDTWYRANQAFTNSVIMSVVFGRRLRPNDPNLLPLFRQAEEFVKNIQPGMNIVDGFPALAKLPVSLQWWRPRGEKLYRESVRVYKYEVDLIKEKMAMGSPPSCFAVDFLKSTEKSDMDEEQKYFALGSLMEAGSDTSRMTMSQIVAAAVMQPDWVKRCQAALDEVCGDAARLPTFDDRPSLKIITGVVKEGLRWRPFAPIGFPTMSTQDDEFEGYKFPAGTIFTWNNHYISQNEDEYAQATRFWPERWYGEDLDKVLKGHWSFGPGRRVCVGYNVAQTNLWIALARLLYCFDFEAVEGKPIEIDKIEWGHYEEAHFAVNIKPRSEKHKQLIIRECGHISDIVY</sequence>
<dbReference type="PANTHER" id="PTHR46300:SF12">
    <property type="entry name" value="P450, PUTATIVE (EUROFUNG)-RELATED"/>
    <property type="match status" value="1"/>
</dbReference>
<feature type="transmembrane region" description="Helical" evidence="7">
    <location>
        <begin position="6"/>
        <end position="24"/>
    </location>
</feature>
<evidence type="ECO:0000256" key="4">
    <source>
        <dbReference type="ARBA" id="ARBA00023004"/>
    </source>
</evidence>
<dbReference type="InterPro" id="IPR001128">
    <property type="entry name" value="Cyt_P450"/>
</dbReference>
<proteinExistence type="inferred from homology"/>
<keyword evidence="9" id="KW-1185">Reference proteome</keyword>
<keyword evidence="6" id="KW-0503">Monooxygenase</keyword>
<dbReference type="GO" id="GO:0005506">
    <property type="term" value="F:iron ion binding"/>
    <property type="evidence" value="ECO:0007669"/>
    <property type="project" value="InterPro"/>
</dbReference>
<dbReference type="PRINTS" id="PR00463">
    <property type="entry name" value="EP450I"/>
</dbReference>
<keyword evidence="4 5" id="KW-0408">Iron</keyword>
<evidence type="ECO:0000313" key="8">
    <source>
        <dbReference type="EMBL" id="PSK53759.1"/>
    </source>
</evidence>
<evidence type="ECO:0000256" key="3">
    <source>
        <dbReference type="ARBA" id="ARBA00023002"/>
    </source>
</evidence>
<evidence type="ECO:0000256" key="7">
    <source>
        <dbReference type="SAM" id="Phobius"/>
    </source>
</evidence>
<keyword evidence="5 6" id="KW-0349">Heme</keyword>
<keyword evidence="3 6" id="KW-0560">Oxidoreductase</keyword>